<protein>
    <submittedName>
        <fullName evidence="3">Glycosyltransferase family 4 protein</fullName>
    </submittedName>
</protein>
<dbReference type="InterPro" id="IPR050194">
    <property type="entry name" value="Glycosyltransferase_grp1"/>
</dbReference>
<dbReference type="PANTHER" id="PTHR45947">
    <property type="entry name" value="SULFOQUINOVOSYL TRANSFERASE SQD2"/>
    <property type="match status" value="1"/>
</dbReference>
<dbReference type="Pfam" id="PF00534">
    <property type="entry name" value="Glycos_transf_1"/>
    <property type="match status" value="1"/>
</dbReference>
<evidence type="ECO:0000259" key="1">
    <source>
        <dbReference type="Pfam" id="PF00534"/>
    </source>
</evidence>
<sequence length="363" mass="38863">MRLLFLVSDAFGGHGGISRFNRDLAAALSASPDVRELVILPRRAPHPPGPLPPRTVQRAAPPGKLGFAGAALREAAGGFDVVICGHINLMPVAVLARRMAGKLARRGRPARLALVIHGVDAWTPVKVPGLSSVDMTIAVSRYTLDRFRNWSDIAAGRGTVLPNTVDLSVFTPGPRPAALEERYGVAGARVLMGLARLDAMDRDKGFYELLAVLPRLAEREPGLRYLLCGDGTDRPSLEAEVRRLGLTERVVFTGFVPEEEKADHYRLADAFALCGRQEGFGIVLLEAMGCGVPVVASRVDGSREAVLDGAIGELADPGDPDDLAGALQRALATPRPCVPDLLAPSFGRDAFVWRVWDVLSHLA</sequence>
<feature type="domain" description="Glycosyl transferase family 1" evidence="1">
    <location>
        <begin position="200"/>
        <end position="333"/>
    </location>
</feature>
<keyword evidence="3" id="KW-0614">Plasmid</keyword>
<dbReference type="Proteomes" id="UP000509702">
    <property type="component" value="Plasmid unnamed1"/>
</dbReference>
<dbReference type="RefSeq" id="WP_174756964.1">
    <property type="nucleotide sequence ID" value="NZ_BSOV01000032.1"/>
</dbReference>
<keyword evidence="3" id="KW-0808">Transferase</keyword>
<reference evidence="3 4" key="1">
    <citation type="submission" date="2020-06" db="EMBL/GenBank/DDBJ databases">
        <title>Complete genome of Azosprillum oryzae KACC14407.</title>
        <authorList>
            <person name="Kim M."/>
            <person name="Park Y.-J."/>
            <person name="Shin J.-H."/>
        </authorList>
    </citation>
    <scope>NUCLEOTIDE SEQUENCE [LARGE SCALE GENOMIC DNA]</scope>
    <source>
        <strain evidence="3 4">KACC 14407</strain>
        <plasmid evidence="3 4">unnamed1</plasmid>
    </source>
</reference>
<feature type="domain" description="Glycosyltransferase subfamily 4-like N-terminal" evidence="2">
    <location>
        <begin position="15"/>
        <end position="168"/>
    </location>
</feature>
<proteinExistence type="predicted"/>
<dbReference type="Pfam" id="PF13439">
    <property type="entry name" value="Glyco_transf_4"/>
    <property type="match status" value="1"/>
</dbReference>
<gene>
    <name evidence="3" type="ORF">HUE56_00785</name>
</gene>
<keyword evidence="4" id="KW-1185">Reference proteome</keyword>
<dbReference type="KEGG" id="aoz:HUE56_00785"/>
<dbReference type="SUPFAM" id="SSF53756">
    <property type="entry name" value="UDP-Glycosyltransferase/glycogen phosphorylase"/>
    <property type="match status" value="1"/>
</dbReference>
<dbReference type="EMBL" id="CP054615">
    <property type="protein sequence ID" value="QKS49080.1"/>
    <property type="molecule type" value="Genomic_DNA"/>
</dbReference>
<geneLocation type="plasmid" evidence="3 4">
    <name>unnamed1</name>
</geneLocation>
<dbReference type="Gene3D" id="3.40.50.2000">
    <property type="entry name" value="Glycogen Phosphorylase B"/>
    <property type="match status" value="2"/>
</dbReference>
<dbReference type="AlphaFoldDB" id="A0A6N1AC88"/>
<accession>A0A6N1AC88</accession>
<dbReference type="CDD" id="cd03801">
    <property type="entry name" value="GT4_PimA-like"/>
    <property type="match status" value="1"/>
</dbReference>
<evidence type="ECO:0000313" key="4">
    <source>
        <dbReference type="Proteomes" id="UP000509702"/>
    </source>
</evidence>
<organism evidence="3 4">
    <name type="scientific">Azospirillum oryzae</name>
    <dbReference type="NCBI Taxonomy" id="286727"/>
    <lineage>
        <taxon>Bacteria</taxon>
        <taxon>Pseudomonadati</taxon>
        <taxon>Pseudomonadota</taxon>
        <taxon>Alphaproteobacteria</taxon>
        <taxon>Rhodospirillales</taxon>
        <taxon>Azospirillaceae</taxon>
        <taxon>Azospirillum</taxon>
    </lineage>
</organism>
<evidence type="ECO:0000259" key="2">
    <source>
        <dbReference type="Pfam" id="PF13439"/>
    </source>
</evidence>
<name>A0A6N1AC88_9PROT</name>
<dbReference type="InterPro" id="IPR028098">
    <property type="entry name" value="Glyco_trans_4-like_N"/>
</dbReference>
<evidence type="ECO:0000313" key="3">
    <source>
        <dbReference type="EMBL" id="QKS49080.1"/>
    </source>
</evidence>
<dbReference type="GO" id="GO:0016757">
    <property type="term" value="F:glycosyltransferase activity"/>
    <property type="evidence" value="ECO:0007669"/>
    <property type="project" value="InterPro"/>
</dbReference>
<dbReference type="InterPro" id="IPR001296">
    <property type="entry name" value="Glyco_trans_1"/>
</dbReference>
<dbReference type="PANTHER" id="PTHR45947:SF3">
    <property type="entry name" value="SULFOQUINOVOSYL TRANSFERASE SQD2"/>
    <property type="match status" value="1"/>
</dbReference>